<keyword evidence="10 15" id="KW-0067">ATP-binding</keyword>
<dbReference type="EMBL" id="CM008047">
    <property type="protein sequence ID" value="PVH64995.1"/>
    <property type="molecule type" value="Genomic_DNA"/>
</dbReference>
<keyword evidence="2" id="KW-0723">Serine/threonine-protein kinase</keyword>
<keyword evidence="4 16" id="KW-0812">Transmembrane</keyword>
<dbReference type="PROSITE" id="PS50011">
    <property type="entry name" value="PROTEIN_KINASE_DOM"/>
    <property type="match status" value="1"/>
</dbReference>
<dbReference type="CDD" id="cd14066">
    <property type="entry name" value="STKc_IRAK"/>
    <property type="match status" value="1"/>
</dbReference>
<feature type="transmembrane region" description="Helical" evidence="16">
    <location>
        <begin position="287"/>
        <end position="310"/>
    </location>
</feature>
<evidence type="ECO:0000259" key="18">
    <source>
        <dbReference type="PROSITE" id="PS50011"/>
    </source>
</evidence>
<dbReference type="GO" id="GO:0005886">
    <property type="term" value="C:plasma membrane"/>
    <property type="evidence" value="ECO:0007669"/>
    <property type="project" value="TreeGrafter"/>
</dbReference>
<evidence type="ECO:0000256" key="8">
    <source>
        <dbReference type="ARBA" id="ARBA00022777"/>
    </source>
</evidence>
<proteinExistence type="predicted"/>
<dbReference type="SMART" id="SM00220">
    <property type="entry name" value="S_TKc"/>
    <property type="match status" value="1"/>
</dbReference>
<keyword evidence="8" id="KW-0418">Kinase</keyword>
<dbReference type="Pfam" id="PF07714">
    <property type="entry name" value="PK_Tyr_Ser-Thr"/>
    <property type="match status" value="1"/>
</dbReference>
<evidence type="ECO:0000256" key="13">
    <source>
        <dbReference type="ARBA" id="ARBA00023157"/>
    </source>
</evidence>
<evidence type="ECO:0000256" key="17">
    <source>
        <dbReference type="SAM" id="SignalP"/>
    </source>
</evidence>
<keyword evidence="7 15" id="KW-0547">Nucleotide-binding</keyword>
<keyword evidence="11 16" id="KW-1133">Transmembrane helix</keyword>
<evidence type="ECO:0000256" key="1">
    <source>
        <dbReference type="ARBA" id="ARBA00004167"/>
    </source>
</evidence>
<feature type="signal peptide" evidence="17">
    <location>
        <begin position="1"/>
        <end position="31"/>
    </location>
</feature>
<evidence type="ECO:0000256" key="16">
    <source>
        <dbReference type="SAM" id="Phobius"/>
    </source>
</evidence>
<dbReference type="GO" id="GO:0005524">
    <property type="term" value="F:ATP binding"/>
    <property type="evidence" value="ECO:0007669"/>
    <property type="project" value="UniProtKB-UniRule"/>
</dbReference>
<keyword evidence="12 16" id="KW-0472">Membrane</keyword>
<comment type="subcellular location">
    <subcellularLocation>
        <location evidence="1">Membrane</location>
        <topology evidence="1">Single-pass membrane protein</topology>
    </subcellularLocation>
</comment>
<dbReference type="AlphaFoldDB" id="A0A2T8KS48"/>
<feature type="binding site" evidence="15">
    <location>
        <position position="377"/>
    </location>
    <ligand>
        <name>ATP</name>
        <dbReference type="ChEBI" id="CHEBI:30616"/>
    </ligand>
</feature>
<dbReference type="InterPro" id="IPR001245">
    <property type="entry name" value="Ser-Thr/Tyr_kinase_cat_dom"/>
</dbReference>
<dbReference type="PROSITE" id="PS00107">
    <property type="entry name" value="PROTEIN_KINASE_ATP"/>
    <property type="match status" value="1"/>
</dbReference>
<dbReference type="InterPro" id="IPR008271">
    <property type="entry name" value="Ser/Thr_kinase_AS"/>
</dbReference>
<keyword evidence="5 17" id="KW-0732">Signal</keyword>
<dbReference type="PROSITE" id="PS00108">
    <property type="entry name" value="PROTEIN_KINASE_ST"/>
    <property type="match status" value="1"/>
</dbReference>
<evidence type="ECO:0000313" key="20">
    <source>
        <dbReference type="EMBL" id="PVH64995.1"/>
    </source>
</evidence>
<dbReference type="FunFam" id="3.30.430.20:FF:000006">
    <property type="entry name" value="Receptor-like serine-threonine protein kinase"/>
    <property type="match status" value="1"/>
</dbReference>
<evidence type="ECO:0000256" key="4">
    <source>
        <dbReference type="ARBA" id="ARBA00022692"/>
    </source>
</evidence>
<dbReference type="SUPFAM" id="SSF56112">
    <property type="entry name" value="Protein kinase-like (PK-like)"/>
    <property type="match status" value="1"/>
</dbReference>
<evidence type="ECO:0000256" key="9">
    <source>
        <dbReference type="ARBA" id="ARBA00022821"/>
    </source>
</evidence>
<feature type="domain" description="Gnk2-homologous" evidence="19">
    <location>
        <begin position="140"/>
        <end position="249"/>
    </location>
</feature>
<dbReference type="GO" id="GO:0004674">
    <property type="term" value="F:protein serine/threonine kinase activity"/>
    <property type="evidence" value="ECO:0007669"/>
    <property type="project" value="UniProtKB-KW"/>
</dbReference>
<dbReference type="InterPro" id="IPR017441">
    <property type="entry name" value="Protein_kinase_ATP_BS"/>
</dbReference>
<evidence type="ECO:0000256" key="11">
    <source>
        <dbReference type="ARBA" id="ARBA00022989"/>
    </source>
</evidence>
<protein>
    <recommendedName>
        <fullName evidence="21">Cysteine-rich receptor-like protein kinase 10</fullName>
    </recommendedName>
</protein>
<evidence type="ECO:0000256" key="7">
    <source>
        <dbReference type="ARBA" id="ARBA00022741"/>
    </source>
</evidence>
<keyword evidence="13" id="KW-1015">Disulfide bond</keyword>
<evidence type="ECO:0000256" key="2">
    <source>
        <dbReference type="ARBA" id="ARBA00022527"/>
    </source>
</evidence>
<evidence type="ECO:0000256" key="5">
    <source>
        <dbReference type="ARBA" id="ARBA00022729"/>
    </source>
</evidence>
<feature type="domain" description="Gnk2-homologous" evidence="19">
    <location>
        <begin position="32"/>
        <end position="134"/>
    </location>
</feature>
<dbReference type="FunFam" id="1.10.510.10:FF:000129">
    <property type="entry name" value="cysteine-rich receptor-like protein kinase 10"/>
    <property type="match status" value="1"/>
</dbReference>
<dbReference type="Gene3D" id="1.10.510.10">
    <property type="entry name" value="Transferase(Phosphotransferase) domain 1"/>
    <property type="match status" value="1"/>
</dbReference>
<evidence type="ECO:0008006" key="21">
    <source>
        <dbReference type="Google" id="ProtNLM"/>
    </source>
</evidence>
<dbReference type="GO" id="GO:0042742">
    <property type="term" value="P:defense response to bacterium"/>
    <property type="evidence" value="ECO:0007669"/>
    <property type="project" value="UniProtKB-ARBA"/>
</dbReference>
<dbReference type="Pfam" id="PF01657">
    <property type="entry name" value="Stress-antifung"/>
    <property type="match status" value="2"/>
</dbReference>
<evidence type="ECO:0000256" key="6">
    <source>
        <dbReference type="ARBA" id="ARBA00022737"/>
    </source>
</evidence>
<evidence type="ECO:0000256" key="3">
    <source>
        <dbReference type="ARBA" id="ARBA00022679"/>
    </source>
</evidence>
<sequence>MATGAGAQHRVSSRLAAGLLLASLLAPLASAQLAWWFCGNNGSYAENSAYQSNLSQLSATLPTNASQGLFAAATVGVAPAIVYALALCRGDSNASTCESCVSMAFPEAQQLCGFDEDVAVFYDGCSLRFSKQNFLVDGSKANLTVIMNRQNVSSPVEVFDAAVGILLNATSNYAATNSSRRFATGVEEGFGGSYSTIYGLVQCTPDMSPADCRSCLDDIIALTPQYLSGRRGGRIIGARCNFRYELNKFFTGEPTLRLQTPLAPAPAPNDVMPTVATGGRTSNKMKMVLAITLPVVALMLAITIFCLCFLRRRLAREDAPSYSTKPEDIEGIGSLLLNLSTIRAATDNFADSNWVGEGGFGAVYKGVLPGGQEIAVKRLSESSGQGIQELKNELVLVAKLQHKNLVRLVGVCLQEHEKLLVYEYIPNRSIDTILFDPEKSKELDWGRRFNIINGIARGLNYLHDDSQLKIIHRDLKASNVLLGSDYTPKISDFGLARLFGGDQSREATNSVVGTYGYMAPEYAMRGHYSIKSDVFSFGVLILEILTGRRSSGSYSFDESADLISLVWEHWNTGTIMEIMDSSMRGNAPGDQMLKCIHIGLLCVQDNPADRPAMSKVNVMLSSSTVSLQAPLKPEFFIPKSSTYSTLFSESYPGASKSTSNSVSQK</sequence>
<keyword evidence="6" id="KW-0677">Repeat</keyword>
<keyword evidence="9" id="KW-0611">Plant defense</keyword>
<dbReference type="FunFam" id="3.30.200.20:FF:000142">
    <property type="entry name" value="Cysteine-rich receptor-like protein kinase 10"/>
    <property type="match status" value="1"/>
</dbReference>
<feature type="domain" description="Protein kinase" evidence="18">
    <location>
        <begin position="349"/>
        <end position="636"/>
    </location>
</feature>
<organism evidence="20">
    <name type="scientific">Panicum hallii</name>
    <dbReference type="NCBI Taxonomy" id="206008"/>
    <lineage>
        <taxon>Eukaryota</taxon>
        <taxon>Viridiplantae</taxon>
        <taxon>Streptophyta</taxon>
        <taxon>Embryophyta</taxon>
        <taxon>Tracheophyta</taxon>
        <taxon>Spermatophyta</taxon>
        <taxon>Magnoliopsida</taxon>
        <taxon>Liliopsida</taxon>
        <taxon>Poales</taxon>
        <taxon>Poaceae</taxon>
        <taxon>PACMAD clade</taxon>
        <taxon>Panicoideae</taxon>
        <taxon>Panicodae</taxon>
        <taxon>Paniceae</taxon>
        <taxon>Panicinae</taxon>
        <taxon>Panicum</taxon>
        <taxon>Panicum sect. Panicum</taxon>
    </lineage>
</organism>
<dbReference type="Gene3D" id="3.30.430.20">
    <property type="entry name" value="Gnk2 domain, C-X8-C-X2-C motif"/>
    <property type="match status" value="2"/>
</dbReference>
<evidence type="ECO:0000256" key="14">
    <source>
        <dbReference type="ARBA" id="ARBA00023180"/>
    </source>
</evidence>
<dbReference type="PANTHER" id="PTHR27002">
    <property type="entry name" value="RECEPTOR-LIKE SERINE/THREONINE-PROTEIN KINASE SD1-8"/>
    <property type="match status" value="1"/>
</dbReference>
<keyword evidence="3" id="KW-0808">Transferase</keyword>
<dbReference type="Proteomes" id="UP000243499">
    <property type="component" value="Chromosome 2"/>
</dbReference>
<dbReference type="PROSITE" id="PS51473">
    <property type="entry name" value="GNK2"/>
    <property type="match status" value="2"/>
</dbReference>
<dbReference type="Gramene" id="PVH64995">
    <property type="protein sequence ID" value="PVH64995"/>
    <property type="gene ID" value="PAHAL_2G397800"/>
</dbReference>
<dbReference type="InterPro" id="IPR038408">
    <property type="entry name" value="GNK2_sf"/>
</dbReference>
<accession>A0A2T8KS48</accession>
<keyword evidence="14" id="KW-0325">Glycoprotein</keyword>
<dbReference type="CDD" id="cd23509">
    <property type="entry name" value="Gnk2-like"/>
    <property type="match status" value="2"/>
</dbReference>
<dbReference type="InterPro" id="IPR011009">
    <property type="entry name" value="Kinase-like_dom_sf"/>
</dbReference>
<evidence type="ECO:0000256" key="10">
    <source>
        <dbReference type="ARBA" id="ARBA00022840"/>
    </source>
</evidence>
<dbReference type="Gene3D" id="3.30.200.20">
    <property type="entry name" value="Phosphorylase Kinase, domain 1"/>
    <property type="match status" value="1"/>
</dbReference>
<dbReference type="FunFam" id="3.30.430.20:FF:000004">
    <property type="entry name" value="Receptor-like serine-threonine protein kinase"/>
    <property type="match status" value="1"/>
</dbReference>
<dbReference type="InterPro" id="IPR002902">
    <property type="entry name" value="GNK2"/>
</dbReference>
<evidence type="ECO:0000259" key="19">
    <source>
        <dbReference type="PROSITE" id="PS51473"/>
    </source>
</evidence>
<evidence type="ECO:0000256" key="12">
    <source>
        <dbReference type="ARBA" id="ARBA00023136"/>
    </source>
</evidence>
<gene>
    <name evidence="20" type="ORF">PAHAL_2G397800</name>
</gene>
<dbReference type="InterPro" id="IPR000719">
    <property type="entry name" value="Prot_kinase_dom"/>
</dbReference>
<evidence type="ECO:0000256" key="15">
    <source>
        <dbReference type="PROSITE-ProRule" id="PRU10141"/>
    </source>
</evidence>
<dbReference type="PANTHER" id="PTHR27002:SF18">
    <property type="entry name" value="OS11G0549300 PROTEIN"/>
    <property type="match status" value="1"/>
</dbReference>
<feature type="chain" id="PRO_5015469513" description="Cysteine-rich receptor-like protein kinase 10" evidence="17">
    <location>
        <begin position="32"/>
        <end position="665"/>
    </location>
</feature>
<name>A0A2T8KS48_9POAL</name>
<reference evidence="20" key="1">
    <citation type="submission" date="2018-04" db="EMBL/GenBank/DDBJ databases">
        <title>WGS assembly of Panicum hallii.</title>
        <authorList>
            <person name="Lovell J."/>
            <person name="Jenkins J."/>
            <person name="Lowry D."/>
            <person name="Mamidi S."/>
            <person name="Sreedasyam A."/>
            <person name="Weng X."/>
            <person name="Barry K."/>
            <person name="Bonette J."/>
            <person name="Campitelli B."/>
            <person name="Daum C."/>
            <person name="Gordon S."/>
            <person name="Gould B."/>
            <person name="Lipzen A."/>
            <person name="Macqueen A."/>
            <person name="Palacio-Mejia J."/>
            <person name="Plott C."/>
            <person name="Shakirov E."/>
            <person name="Shu S."/>
            <person name="Yoshinaga Y."/>
            <person name="Zane M."/>
            <person name="Rokhsar D."/>
            <person name="Grimwood J."/>
            <person name="Schmutz J."/>
            <person name="Juenger T."/>
        </authorList>
    </citation>
    <scope>NUCLEOTIDE SEQUENCE [LARGE SCALE GENOMIC DNA]</scope>
    <source>
        <strain evidence="20">FIL2</strain>
    </source>
</reference>